<comment type="caution">
    <text evidence="1">The sequence shown here is derived from an EMBL/GenBank/DDBJ whole genome shotgun (WGS) entry which is preliminary data.</text>
</comment>
<sequence>MDESFGQPVGAAFQMAYFLPDVEAGMKWWTANFGVGPWFVIDRIGDTGVTYRGKPANAEFRIAMAYSGHLNIELIQTLDDGPSIYKEARERRGYGFHHVAKAVPNLQEAVATCRAHGFVVLHHSPTPGGGQVYILDGGDDGPGMIELVEDVPATRKVFTAVRRASMGWDGSNPRRDFAEILAVLETVD</sequence>
<protein>
    <submittedName>
        <fullName evidence="1">Glyoxalase</fullName>
    </submittedName>
</protein>
<accession>A0A917QN03</accession>
<proteinExistence type="predicted"/>
<dbReference type="RefSeq" id="WP_189321573.1">
    <property type="nucleotide sequence ID" value="NZ_BMPQ01000004.1"/>
</dbReference>
<dbReference type="Proteomes" id="UP000637788">
    <property type="component" value="Unassembled WGS sequence"/>
</dbReference>
<reference evidence="1" key="1">
    <citation type="journal article" date="2014" name="Int. J. Syst. Evol. Microbiol.">
        <title>Complete genome sequence of Corynebacterium casei LMG S-19264T (=DSM 44701T), isolated from a smear-ripened cheese.</title>
        <authorList>
            <consortium name="US DOE Joint Genome Institute (JGI-PGF)"/>
            <person name="Walter F."/>
            <person name="Albersmeier A."/>
            <person name="Kalinowski J."/>
            <person name="Ruckert C."/>
        </authorList>
    </citation>
    <scope>NUCLEOTIDE SEQUENCE</scope>
    <source>
        <strain evidence="1">JCM 3035</strain>
    </source>
</reference>
<organism evidence="1 2">
    <name type="scientific">Streptomyces flaveus</name>
    <dbReference type="NCBI Taxonomy" id="66370"/>
    <lineage>
        <taxon>Bacteria</taxon>
        <taxon>Bacillati</taxon>
        <taxon>Actinomycetota</taxon>
        <taxon>Actinomycetes</taxon>
        <taxon>Kitasatosporales</taxon>
        <taxon>Streptomycetaceae</taxon>
        <taxon>Streptomyces</taxon>
        <taxon>Streptomyces aurantiacus group</taxon>
    </lineage>
</organism>
<reference evidence="1" key="2">
    <citation type="submission" date="2020-09" db="EMBL/GenBank/DDBJ databases">
        <authorList>
            <person name="Sun Q."/>
            <person name="Ohkuma M."/>
        </authorList>
    </citation>
    <scope>NUCLEOTIDE SEQUENCE</scope>
    <source>
        <strain evidence="1">JCM 3035</strain>
    </source>
</reference>
<dbReference type="Gene3D" id="3.10.180.10">
    <property type="entry name" value="2,3-Dihydroxybiphenyl 1,2-Dioxygenase, domain 1"/>
    <property type="match status" value="1"/>
</dbReference>
<evidence type="ECO:0000313" key="2">
    <source>
        <dbReference type="Proteomes" id="UP000637788"/>
    </source>
</evidence>
<dbReference type="Pfam" id="PF13669">
    <property type="entry name" value="Glyoxalase_4"/>
    <property type="match status" value="1"/>
</dbReference>
<dbReference type="SUPFAM" id="SSF54593">
    <property type="entry name" value="Glyoxalase/Bleomycin resistance protein/Dihydroxybiphenyl dioxygenase"/>
    <property type="match status" value="1"/>
</dbReference>
<dbReference type="InterPro" id="IPR029068">
    <property type="entry name" value="Glyas_Bleomycin-R_OHBP_Dase"/>
</dbReference>
<keyword evidence="2" id="KW-1185">Reference proteome</keyword>
<evidence type="ECO:0000313" key="1">
    <source>
        <dbReference type="EMBL" id="GGK60215.1"/>
    </source>
</evidence>
<name>A0A917QN03_9ACTN</name>
<gene>
    <name evidence="1" type="ORF">GCM10010094_20730</name>
</gene>
<dbReference type="AlphaFoldDB" id="A0A917QN03"/>
<dbReference type="EMBL" id="BMPQ01000004">
    <property type="protein sequence ID" value="GGK60215.1"/>
    <property type="molecule type" value="Genomic_DNA"/>
</dbReference>